<comment type="caution">
    <text evidence="3">The sequence shown here is derived from an EMBL/GenBank/DDBJ whole genome shotgun (WGS) entry which is preliminary data.</text>
</comment>
<dbReference type="InterPro" id="IPR021729">
    <property type="entry name" value="DUF3298"/>
</dbReference>
<evidence type="ECO:0000256" key="1">
    <source>
        <dbReference type="SAM" id="Phobius"/>
    </source>
</evidence>
<dbReference type="Pfam" id="PF11738">
    <property type="entry name" value="DUF3298"/>
    <property type="match status" value="1"/>
</dbReference>
<dbReference type="InterPro" id="IPR037126">
    <property type="entry name" value="PdaC/RsiV-like_sf"/>
</dbReference>
<evidence type="ECO:0000313" key="3">
    <source>
        <dbReference type="EMBL" id="MDK2040962.1"/>
    </source>
</evidence>
<dbReference type="Proteomes" id="UP001237501">
    <property type="component" value="Unassembled WGS sequence"/>
</dbReference>
<keyword evidence="1" id="KW-1133">Transmembrane helix</keyword>
<feature type="transmembrane region" description="Helical" evidence="1">
    <location>
        <begin position="6"/>
        <end position="24"/>
    </location>
</feature>
<dbReference type="Gene3D" id="3.90.640.20">
    <property type="entry name" value="Heat-shock cognate protein, ATPase"/>
    <property type="match status" value="1"/>
</dbReference>
<reference evidence="3" key="2">
    <citation type="submission" date="2023-02" db="EMBL/GenBank/DDBJ databases">
        <authorList>
            <person name="Concha-Toloza M."/>
            <person name="Lopez-Cantillo M."/>
            <person name="Molina-Mora J."/>
            <person name="Collado L."/>
        </authorList>
    </citation>
    <scope>NUCLEOTIDE SEQUENCE</scope>
    <source>
        <strain evidence="3">FR1p153A2</strain>
    </source>
</reference>
<dbReference type="RefSeq" id="WP_152059477.1">
    <property type="nucleotide sequence ID" value="NZ_CABVSN010000001.1"/>
</dbReference>
<evidence type="ECO:0000259" key="2">
    <source>
        <dbReference type="Pfam" id="PF11738"/>
    </source>
</evidence>
<organism evidence="3 4">
    <name type="scientific">Aliarcobacter butzleri</name>
    <dbReference type="NCBI Taxonomy" id="28197"/>
    <lineage>
        <taxon>Bacteria</taxon>
        <taxon>Pseudomonadati</taxon>
        <taxon>Campylobacterota</taxon>
        <taxon>Epsilonproteobacteria</taxon>
        <taxon>Campylobacterales</taxon>
        <taxon>Arcobacteraceae</taxon>
        <taxon>Aliarcobacter</taxon>
    </lineage>
</organism>
<feature type="domain" description="DUF3298" evidence="2">
    <location>
        <begin position="186"/>
        <end position="280"/>
    </location>
</feature>
<keyword evidence="1" id="KW-0472">Membrane</keyword>
<proteinExistence type="predicted"/>
<name>A0AAW6VEK5_9BACT</name>
<reference evidence="3" key="1">
    <citation type="journal article" date="2023" name="Antibiotics">
        <title>Genomic Characterization of Antibiotic-Resistant Campylobacterales Isolated from Chilean Poultry Meat.</title>
        <authorList>
            <person name="Concha-Toloza M."/>
            <person name="Lopez-Cantillo M."/>
            <person name="Molina-Mora J.A."/>
            <person name="Collado L."/>
        </authorList>
    </citation>
    <scope>NUCLEOTIDE SEQUENCE</scope>
    <source>
        <strain evidence="3">FR1p153A2</strain>
    </source>
</reference>
<accession>A0AAW6VEK5</accession>
<protein>
    <submittedName>
        <fullName evidence="3">RsiV family protein</fullName>
    </submittedName>
</protein>
<evidence type="ECO:0000313" key="4">
    <source>
        <dbReference type="Proteomes" id="UP001237501"/>
    </source>
</evidence>
<dbReference type="EMBL" id="JAQTJK010000003">
    <property type="protein sequence ID" value="MDK2040962.1"/>
    <property type="molecule type" value="Genomic_DNA"/>
</dbReference>
<dbReference type="AlphaFoldDB" id="A0AAW6VEK5"/>
<keyword evidence="1" id="KW-0812">Transmembrane</keyword>
<sequence length="296" mass="34069">MNLERISWIAGIISAIIAVITLILTKDTGNQNIIGNQNIVGNNNTIINEKKSISELIRRESKIEQVLYPVSRIGHKISFPQFKENIPSVQIQKINELIKKKILEIYEKNKFYSKVEITAEQTFNDFDLLGISVEIYLEELDAEIIRKNNIPEKEAIFLLWISGAHPLQKSTGFVVNLLNVEPYEFKDLFRINGLEKVTEIVKTILQEDDIYFDCSKKKINGYFDVSILKEFLGYESNNCFKTIRDDTNFYFTPSSLIIKYSRYEIGPGVIGAPEIEIPYSRIKQYVNPNGPLSFIK</sequence>
<gene>
    <name evidence="3" type="ORF">PT517_04080</name>
</gene>